<name>A0A9X2VHX2_9PSEU</name>
<evidence type="ECO:0000313" key="3">
    <source>
        <dbReference type="Proteomes" id="UP001141259"/>
    </source>
</evidence>
<feature type="signal peptide" evidence="1">
    <location>
        <begin position="1"/>
        <end position="20"/>
    </location>
</feature>
<evidence type="ECO:0000313" key="2">
    <source>
        <dbReference type="EMBL" id="MCS7476965.1"/>
    </source>
</evidence>
<organism evidence="2 3">
    <name type="scientific">Umezawaea endophytica</name>
    <dbReference type="NCBI Taxonomy" id="1654476"/>
    <lineage>
        <taxon>Bacteria</taxon>
        <taxon>Bacillati</taxon>
        <taxon>Actinomycetota</taxon>
        <taxon>Actinomycetes</taxon>
        <taxon>Pseudonocardiales</taxon>
        <taxon>Pseudonocardiaceae</taxon>
        <taxon>Umezawaea</taxon>
    </lineage>
</organism>
<proteinExistence type="predicted"/>
<protein>
    <recommendedName>
        <fullName evidence="4">Secreted protein</fullName>
    </recommendedName>
</protein>
<accession>A0A9X2VHX2</accession>
<comment type="caution">
    <text evidence="2">The sequence shown here is derived from an EMBL/GenBank/DDBJ whole genome shotgun (WGS) entry which is preliminary data.</text>
</comment>
<evidence type="ECO:0000256" key="1">
    <source>
        <dbReference type="SAM" id="SignalP"/>
    </source>
</evidence>
<keyword evidence="3" id="KW-1185">Reference proteome</keyword>
<sequence length="154" mass="16015">MMTTLFCVAGLTLTVGQAGAAAAKPLKTTFGTVLTKVDRSMATAALPDTIYCGGYVTNPYQAGGAVRVDIHGECTAVVDNIYLSPAIYYSNGVNVAERPANFPSRAAADHFAVTNCLGINLEYFGYGVAIFTKAGYAGSPLVLSGQTPNVTIFC</sequence>
<dbReference type="Proteomes" id="UP001141259">
    <property type="component" value="Unassembled WGS sequence"/>
</dbReference>
<dbReference type="RefSeq" id="WP_259622478.1">
    <property type="nucleotide sequence ID" value="NZ_JANYMP010000003.1"/>
</dbReference>
<dbReference type="EMBL" id="JANYMP010000003">
    <property type="protein sequence ID" value="MCS7476965.1"/>
    <property type="molecule type" value="Genomic_DNA"/>
</dbReference>
<feature type="chain" id="PRO_5040997563" description="Secreted protein" evidence="1">
    <location>
        <begin position="21"/>
        <end position="154"/>
    </location>
</feature>
<gene>
    <name evidence="2" type="ORF">NZH93_08860</name>
</gene>
<dbReference type="AlphaFoldDB" id="A0A9X2VHX2"/>
<evidence type="ECO:0008006" key="4">
    <source>
        <dbReference type="Google" id="ProtNLM"/>
    </source>
</evidence>
<reference evidence="2" key="1">
    <citation type="submission" date="2022-08" db="EMBL/GenBank/DDBJ databases">
        <authorList>
            <person name="Tistechok S."/>
            <person name="Samborskyy M."/>
            <person name="Roman I."/>
        </authorList>
    </citation>
    <scope>NUCLEOTIDE SEQUENCE</scope>
    <source>
        <strain evidence="2">DSM 103496</strain>
    </source>
</reference>
<keyword evidence="1" id="KW-0732">Signal</keyword>